<dbReference type="Gene3D" id="3.40.50.300">
    <property type="entry name" value="P-loop containing nucleotide triphosphate hydrolases"/>
    <property type="match status" value="2"/>
</dbReference>
<dbReference type="GO" id="GO:0016887">
    <property type="term" value="F:ATP hydrolysis activity"/>
    <property type="evidence" value="ECO:0007669"/>
    <property type="project" value="InterPro"/>
</dbReference>
<gene>
    <name evidence="2" type="ORF">A8L45_03195</name>
</gene>
<dbReference type="AlphaFoldDB" id="A0A1C3ER57"/>
<sequence>MLTSLSISNYRSIKDITIPLGPLNVITGANGTGKSNLYKALKLLADSANGGVIPSLVAEGGLESVYWAGPERISRAMKVGEFDVQGGQPQSTKRLKMGFAADDFGYCVSFGIPIPYNSFFSKDPEIKYEGIFTGSQPRPSSTLVERKGHVVKVKEGRQWSVINQHLPMYDSMFDQLADPTAAPEVFHVREKIRGWRFYDQFRTDADAPARTPKLGTRTLALHHDGRDLAAAIRTIMEIGDKEALQNAISDAFPNCQLSVSMSEDGLMDICFDQHGLLRPLKASELSDGTLRYILWIAALLTPRPPSLMVLNEPETSLHPDLLPALAKLIMYAADQTQVWVISHSNRLIASLNEHPECSGFELEKNMSQTEVIGQGLLDKPNWKWPD</sequence>
<dbReference type="GO" id="GO:0000731">
    <property type="term" value="P:DNA synthesis involved in DNA repair"/>
    <property type="evidence" value="ECO:0007669"/>
    <property type="project" value="TreeGrafter"/>
</dbReference>
<dbReference type="FunFam" id="3.40.50.300:FF:002708">
    <property type="entry name" value="FeS assembly ATPase SufC"/>
    <property type="match status" value="1"/>
</dbReference>
<accession>A0A1C3ER57</accession>
<dbReference type="InterPro" id="IPR014555">
    <property type="entry name" value="RecF-like"/>
</dbReference>
<dbReference type="Pfam" id="PF13304">
    <property type="entry name" value="AAA_21"/>
    <property type="match status" value="1"/>
</dbReference>
<proteinExistence type="predicted"/>
<dbReference type="GO" id="GO:0006302">
    <property type="term" value="P:double-strand break repair"/>
    <property type="evidence" value="ECO:0007669"/>
    <property type="project" value="TreeGrafter"/>
</dbReference>
<feature type="domain" description="ATPase AAA-type core" evidence="1">
    <location>
        <begin position="23"/>
        <end position="348"/>
    </location>
</feature>
<protein>
    <submittedName>
        <fullName evidence="2">ATP-binding protein</fullName>
    </submittedName>
</protein>
<evidence type="ECO:0000259" key="1">
    <source>
        <dbReference type="Pfam" id="PF13304"/>
    </source>
</evidence>
<dbReference type="EMBL" id="LYBM01000003">
    <property type="protein sequence ID" value="ODA35734.1"/>
    <property type="molecule type" value="Genomic_DNA"/>
</dbReference>
<organism evidence="2 3">
    <name type="scientific">Veronia pacifica</name>
    <dbReference type="NCBI Taxonomy" id="1080227"/>
    <lineage>
        <taxon>Bacteria</taxon>
        <taxon>Pseudomonadati</taxon>
        <taxon>Pseudomonadota</taxon>
        <taxon>Gammaproteobacteria</taxon>
        <taxon>Vibrionales</taxon>
        <taxon>Vibrionaceae</taxon>
        <taxon>Veronia</taxon>
    </lineage>
</organism>
<dbReference type="SUPFAM" id="SSF52540">
    <property type="entry name" value="P-loop containing nucleoside triphosphate hydrolases"/>
    <property type="match status" value="1"/>
</dbReference>
<evidence type="ECO:0000313" key="2">
    <source>
        <dbReference type="EMBL" id="ODA35734.1"/>
    </source>
</evidence>
<dbReference type="PIRSF" id="PIRSF029347">
    <property type="entry name" value="RecF"/>
    <property type="match status" value="1"/>
</dbReference>
<dbReference type="GO" id="GO:0005524">
    <property type="term" value="F:ATP binding"/>
    <property type="evidence" value="ECO:0007669"/>
    <property type="project" value="UniProtKB-KW"/>
</dbReference>
<dbReference type="InterPro" id="IPR003959">
    <property type="entry name" value="ATPase_AAA_core"/>
</dbReference>
<keyword evidence="3" id="KW-1185">Reference proteome</keyword>
<keyword evidence="2" id="KW-0547">Nucleotide-binding</keyword>
<evidence type="ECO:0000313" key="3">
    <source>
        <dbReference type="Proteomes" id="UP000094936"/>
    </source>
</evidence>
<dbReference type="Proteomes" id="UP000094936">
    <property type="component" value="Unassembled WGS sequence"/>
</dbReference>
<dbReference type="InterPro" id="IPR027417">
    <property type="entry name" value="P-loop_NTPase"/>
</dbReference>
<dbReference type="PANTHER" id="PTHR32182">
    <property type="entry name" value="DNA REPLICATION AND REPAIR PROTEIN RECF"/>
    <property type="match status" value="1"/>
</dbReference>
<dbReference type="OrthoDB" id="104167at2"/>
<dbReference type="STRING" id="1080227.A8L45_03195"/>
<dbReference type="FunFam" id="3.40.50.300:FF:002534">
    <property type="entry name" value="Putative RecF protein"/>
    <property type="match status" value="1"/>
</dbReference>
<keyword evidence="2" id="KW-0067">ATP-binding</keyword>
<comment type="caution">
    <text evidence="2">The sequence shown here is derived from an EMBL/GenBank/DDBJ whole genome shotgun (WGS) entry which is preliminary data.</text>
</comment>
<name>A0A1C3ER57_9GAMM</name>
<reference evidence="2 3" key="1">
    <citation type="submission" date="2016-05" db="EMBL/GenBank/DDBJ databases">
        <title>Genomic Taxonomy of the Vibrionaceae.</title>
        <authorList>
            <person name="Gomez-Gil B."/>
            <person name="Enciso-Ibarra J."/>
        </authorList>
    </citation>
    <scope>NUCLEOTIDE SEQUENCE [LARGE SCALE GENOMIC DNA]</scope>
    <source>
        <strain evidence="2 3">CAIM 1920</strain>
    </source>
</reference>
<dbReference type="PANTHER" id="PTHR32182:SF25">
    <property type="entry name" value="SLR1056 PROTEIN"/>
    <property type="match status" value="1"/>
</dbReference>